<protein>
    <recommendedName>
        <fullName evidence="6">MADS-box domain-containing protein</fullName>
    </recommendedName>
</protein>
<comment type="caution">
    <text evidence="7">The sequence shown here is derived from an EMBL/GenBank/DDBJ whole genome shotgun (WGS) entry which is preliminary data.</text>
</comment>
<dbReference type="InterPro" id="IPR033897">
    <property type="entry name" value="SRF-like_MADS-box"/>
</dbReference>
<dbReference type="Proteomes" id="UP000827721">
    <property type="component" value="Unassembled WGS sequence"/>
</dbReference>
<dbReference type="InterPro" id="IPR036879">
    <property type="entry name" value="TF_MADSbox_sf"/>
</dbReference>
<name>A0ABQ8IC44_9ROSI</name>
<keyword evidence="3" id="KW-0238">DNA-binding</keyword>
<dbReference type="Pfam" id="PF00319">
    <property type="entry name" value="SRF-TF"/>
    <property type="match status" value="1"/>
</dbReference>
<dbReference type="SUPFAM" id="SSF55455">
    <property type="entry name" value="SRF-like"/>
    <property type="match status" value="1"/>
</dbReference>
<keyword evidence="2" id="KW-0805">Transcription regulation</keyword>
<dbReference type="SMART" id="SM00432">
    <property type="entry name" value="MADS"/>
    <property type="match status" value="1"/>
</dbReference>
<evidence type="ECO:0000256" key="3">
    <source>
        <dbReference type="ARBA" id="ARBA00023125"/>
    </source>
</evidence>
<proteinExistence type="predicted"/>
<evidence type="ECO:0000313" key="8">
    <source>
        <dbReference type="Proteomes" id="UP000827721"/>
    </source>
</evidence>
<evidence type="ECO:0000259" key="6">
    <source>
        <dbReference type="PROSITE" id="PS50066"/>
    </source>
</evidence>
<dbReference type="PANTHER" id="PTHR11945">
    <property type="entry name" value="MADS BOX PROTEIN"/>
    <property type="match status" value="1"/>
</dbReference>
<evidence type="ECO:0000313" key="7">
    <source>
        <dbReference type="EMBL" id="KAH7574185.1"/>
    </source>
</evidence>
<accession>A0ABQ8IC44</accession>
<dbReference type="PANTHER" id="PTHR11945:SF534">
    <property type="entry name" value="MYOCYTE-SPECIFIC ENHANCER FACTOR 2"/>
    <property type="match status" value="1"/>
</dbReference>
<dbReference type="Gene3D" id="3.40.1810.10">
    <property type="entry name" value="Transcription factor, MADS-box"/>
    <property type="match status" value="1"/>
</dbReference>
<gene>
    <name evidence="7" type="ORF">JRO89_XS03G0263200</name>
</gene>
<sequence>MNLKVDDENCKKVSFKNRKSTLKKKATQLSTLCDVNVCMVCFGPDGTVETWPENRSDVLDLIIKYKNLSEEGREKKKQKCNLLGFLEDKKRKLVDKLNRKVDDSSSMLLKNNLAGSAVLAWDERLNLFLEEELVGLCVSLDSKLQETRDKIRTLQTIEKDKKAFEVENNHEVDHVNVANNLNYDLMRFNGDCFHSNQPINLANYWPRDYHGRMMRSNNFGWSDNSNVGRQEILPFIEEKYNYDHMGIVDINNNLVSENKFSLGFADHANMRLENEENFGLMGESNQYFMLSHTSPASALHEILPISMRPLLPFFNQSTY</sequence>
<organism evidence="7 8">
    <name type="scientific">Xanthoceras sorbifolium</name>
    <dbReference type="NCBI Taxonomy" id="99658"/>
    <lineage>
        <taxon>Eukaryota</taxon>
        <taxon>Viridiplantae</taxon>
        <taxon>Streptophyta</taxon>
        <taxon>Embryophyta</taxon>
        <taxon>Tracheophyta</taxon>
        <taxon>Spermatophyta</taxon>
        <taxon>Magnoliopsida</taxon>
        <taxon>eudicotyledons</taxon>
        <taxon>Gunneridae</taxon>
        <taxon>Pentapetalae</taxon>
        <taxon>rosids</taxon>
        <taxon>malvids</taxon>
        <taxon>Sapindales</taxon>
        <taxon>Sapindaceae</taxon>
        <taxon>Xanthoceroideae</taxon>
        <taxon>Xanthoceras</taxon>
    </lineage>
</organism>
<feature type="domain" description="MADS-box" evidence="6">
    <location>
        <begin position="4"/>
        <end position="55"/>
    </location>
</feature>
<keyword evidence="8" id="KW-1185">Reference proteome</keyword>
<comment type="subcellular location">
    <subcellularLocation>
        <location evidence="1">Nucleus</location>
    </subcellularLocation>
</comment>
<evidence type="ECO:0000256" key="4">
    <source>
        <dbReference type="ARBA" id="ARBA00023163"/>
    </source>
</evidence>
<dbReference type="PROSITE" id="PS50066">
    <property type="entry name" value="MADS_BOX_2"/>
    <property type="match status" value="1"/>
</dbReference>
<evidence type="ECO:0000256" key="1">
    <source>
        <dbReference type="ARBA" id="ARBA00004123"/>
    </source>
</evidence>
<dbReference type="InterPro" id="IPR002100">
    <property type="entry name" value="TF_MADSbox"/>
</dbReference>
<reference evidence="7 8" key="1">
    <citation type="submission" date="2021-02" db="EMBL/GenBank/DDBJ databases">
        <title>Plant Genome Project.</title>
        <authorList>
            <person name="Zhang R.-G."/>
        </authorList>
    </citation>
    <scope>NUCLEOTIDE SEQUENCE [LARGE SCALE GENOMIC DNA]</scope>
    <source>
        <tissue evidence="7">Leaves</tissue>
    </source>
</reference>
<evidence type="ECO:0000256" key="2">
    <source>
        <dbReference type="ARBA" id="ARBA00023015"/>
    </source>
</evidence>
<keyword evidence="4" id="KW-0804">Transcription</keyword>
<dbReference type="CDD" id="cd00266">
    <property type="entry name" value="MADS_SRF_like"/>
    <property type="match status" value="1"/>
</dbReference>
<evidence type="ECO:0000256" key="5">
    <source>
        <dbReference type="ARBA" id="ARBA00023242"/>
    </source>
</evidence>
<keyword evidence="5" id="KW-0539">Nucleus</keyword>
<dbReference type="EMBL" id="JAFEMO010000003">
    <property type="protein sequence ID" value="KAH7574185.1"/>
    <property type="molecule type" value="Genomic_DNA"/>
</dbReference>